<dbReference type="Proteomes" id="UP001152024">
    <property type="component" value="Unassembled WGS sequence"/>
</dbReference>
<gene>
    <name evidence="1" type="ORF">NW768_002790</name>
</gene>
<comment type="caution">
    <text evidence="1">The sequence shown here is derived from an EMBL/GenBank/DDBJ whole genome shotgun (WGS) entry which is preliminary data.</text>
</comment>
<protein>
    <submittedName>
        <fullName evidence="1">Uncharacterized protein</fullName>
    </submittedName>
</protein>
<accession>A0ABQ8RK22</accession>
<dbReference type="CDD" id="cd12148">
    <property type="entry name" value="fungal_TF_MHR"/>
    <property type="match status" value="1"/>
</dbReference>
<keyword evidence="2" id="KW-1185">Reference proteome</keyword>
<organism evidence="1 2">
    <name type="scientific">Fusarium equiseti</name>
    <name type="common">Fusarium scirpi</name>
    <dbReference type="NCBI Taxonomy" id="61235"/>
    <lineage>
        <taxon>Eukaryota</taxon>
        <taxon>Fungi</taxon>
        <taxon>Dikarya</taxon>
        <taxon>Ascomycota</taxon>
        <taxon>Pezizomycotina</taxon>
        <taxon>Sordariomycetes</taxon>
        <taxon>Hypocreomycetidae</taxon>
        <taxon>Hypocreales</taxon>
        <taxon>Nectriaceae</taxon>
        <taxon>Fusarium</taxon>
        <taxon>Fusarium incarnatum-equiseti species complex</taxon>
    </lineage>
</organism>
<evidence type="ECO:0000313" key="2">
    <source>
        <dbReference type="Proteomes" id="UP001152024"/>
    </source>
</evidence>
<reference evidence="1" key="1">
    <citation type="submission" date="2022-09" db="EMBL/GenBank/DDBJ databases">
        <title>Fusarium specimens isolated from Avocado Roots.</title>
        <authorList>
            <person name="Stajich J."/>
            <person name="Roper C."/>
            <person name="Heimlech-Rivalta G."/>
        </authorList>
    </citation>
    <scope>NUCLEOTIDE SEQUENCE</scope>
    <source>
        <strain evidence="1">CF00095</strain>
    </source>
</reference>
<dbReference type="PANTHER" id="PTHR47256">
    <property type="entry name" value="ZN(II)2CYS6 TRANSCRIPTION FACTOR (EUROFUNG)-RELATED"/>
    <property type="match status" value="1"/>
</dbReference>
<sequence>MLYVACYAYTAKDLMAIPLGNLFLKEAERLFHAEGSADDVLTLAAINTLSMGCFFSGNDTLAKELQFAGRNMGRRLGLYGVPRDSSSSLAFRKLPDDLLRMTAHVAWSTYNWLTIHVMFFYDECVSHTPSLPVPGADRDDYPDHAWPDHPLPKYMGKSFTKLCHFFSIVEEVAAVYSANDRIPIFNRVPIAFAEAKYQKMLHWADSLSKDMAWNKDSHEHIFLFHMWFHCAVLDIFRPFAQTQQDYKLRSFNSQDSTPKTIFAASINQMKRLVLLYRTQKMPNSYMPYVNISLIHIANTLCKEPPHDLTSKFYFLLCIRYWQHLYVGYPIFSHVIQAFLTMAINHGLMSNREAKSLMAEVLAGGKHHELAHEGIQTNFIVDFDLAMTNPDEAGVQAVAQKFEEVALFDEFAVYKKEGD</sequence>
<dbReference type="InterPro" id="IPR053187">
    <property type="entry name" value="Notoamide_regulator"/>
</dbReference>
<name>A0ABQ8RK22_FUSEQ</name>
<dbReference type="EMBL" id="JAOQBH010000004">
    <property type="protein sequence ID" value="KAJ4137208.1"/>
    <property type="molecule type" value="Genomic_DNA"/>
</dbReference>
<proteinExistence type="predicted"/>
<evidence type="ECO:0000313" key="1">
    <source>
        <dbReference type="EMBL" id="KAJ4137208.1"/>
    </source>
</evidence>
<dbReference type="PANTHER" id="PTHR47256:SF3">
    <property type="entry name" value="ZN(II)2CYS6 TRANSCRIPTION FACTOR (EUROFUNG)"/>
    <property type="match status" value="1"/>
</dbReference>